<keyword evidence="2" id="KW-0732">Signal</keyword>
<name>A0A0D2KR82_HYPSF</name>
<organism evidence="3 4">
    <name type="scientific">Hypholoma sublateritium (strain FD-334 SS-4)</name>
    <dbReference type="NCBI Taxonomy" id="945553"/>
    <lineage>
        <taxon>Eukaryota</taxon>
        <taxon>Fungi</taxon>
        <taxon>Dikarya</taxon>
        <taxon>Basidiomycota</taxon>
        <taxon>Agaricomycotina</taxon>
        <taxon>Agaricomycetes</taxon>
        <taxon>Agaricomycetidae</taxon>
        <taxon>Agaricales</taxon>
        <taxon>Agaricineae</taxon>
        <taxon>Strophariaceae</taxon>
        <taxon>Hypholoma</taxon>
    </lineage>
</organism>
<dbReference type="OMA" id="WDGPFGQ"/>
<feature type="signal peptide" evidence="2">
    <location>
        <begin position="1"/>
        <end position="16"/>
    </location>
</feature>
<accession>A0A0D2KR82</accession>
<dbReference type="OrthoDB" id="2953532at2759"/>
<sequence length="165" mass="16802">MFALLFVAFFAAHALAQFSVSFNNVGMTALEILAIPASPVATACGSNLTETTGLFTACNNDPQCLCNSASVTSFVNTETCMFNELIRQNVKSPSPLAGSNVLVGAYAAACAANNITVPAAQSALVVPPGWDGPYVAVLSTGPTVVVVGVGAILGLSALYILSNLE</sequence>
<protein>
    <recommendedName>
        <fullName evidence="5">Extracellular membrane protein CFEM domain-containing protein</fullName>
    </recommendedName>
</protein>
<dbReference type="AlphaFoldDB" id="A0A0D2KR82"/>
<keyword evidence="1" id="KW-0812">Transmembrane</keyword>
<keyword evidence="1" id="KW-1133">Transmembrane helix</keyword>
<evidence type="ECO:0008006" key="5">
    <source>
        <dbReference type="Google" id="ProtNLM"/>
    </source>
</evidence>
<keyword evidence="4" id="KW-1185">Reference proteome</keyword>
<proteinExistence type="predicted"/>
<dbReference type="EMBL" id="KN817608">
    <property type="protein sequence ID" value="KJA17152.1"/>
    <property type="molecule type" value="Genomic_DNA"/>
</dbReference>
<evidence type="ECO:0000313" key="3">
    <source>
        <dbReference type="EMBL" id="KJA17152.1"/>
    </source>
</evidence>
<evidence type="ECO:0000313" key="4">
    <source>
        <dbReference type="Proteomes" id="UP000054270"/>
    </source>
</evidence>
<reference evidence="4" key="1">
    <citation type="submission" date="2014-04" db="EMBL/GenBank/DDBJ databases">
        <title>Evolutionary Origins and Diversification of the Mycorrhizal Mutualists.</title>
        <authorList>
            <consortium name="DOE Joint Genome Institute"/>
            <consortium name="Mycorrhizal Genomics Consortium"/>
            <person name="Kohler A."/>
            <person name="Kuo A."/>
            <person name="Nagy L.G."/>
            <person name="Floudas D."/>
            <person name="Copeland A."/>
            <person name="Barry K.W."/>
            <person name="Cichocki N."/>
            <person name="Veneault-Fourrey C."/>
            <person name="LaButti K."/>
            <person name="Lindquist E.A."/>
            <person name="Lipzen A."/>
            <person name="Lundell T."/>
            <person name="Morin E."/>
            <person name="Murat C."/>
            <person name="Riley R."/>
            <person name="Ohm R."/>
            <person name="Sun H."/>
            <person name="Tunlid A."/>
            <person name="Henrissat B."/>
            <person name="Grigoriev I.V."/>
            <person name="Hibbett D.S."/>
            <person name="Martin F."/>
        </authorList>
    </citation>
    <scope>NUCLEOTIDE SEQUENCE [LARGE SCALE GENOMIC DNA]</scope>
    <source>
        <strain evidence="4">FD-334 SS-4</strain>
    </source>
</reference>
<evidence type="ECO:0000256" key="2">
    <source>
        <dbReference type="SAM" id="SignalP"/>
    </source>
</evidence>
<dbReference type="Proteomes" id="UP000054270">
    <property type="component" value="Unassembled WGS sequence"/>
</dbReference>
<evidence type="ECO:0000256" key="1">
    <source>
        <dbReference type="SAM" id="Phobius"/>
    </source>
</evidence>
<dbReference type="STRING" id="945553.A0A0D2KR82"/>
<keyword evidence="1" id="KW-0472">Membrane</keyword>
<feature type="chain" id="PRO_5002245925" description="Extracellular membrane protein CFEM domain-containing protein" evidence="2">
    <location>
        <begin position="17"/>
        <end position="165"/>
    </location>
</feature>
<gene>
    <name evidence="3" type="ORF">HYPSUDRAFT_46681</name>
</gene>
<feature type="transmembrane region" description="Helical" evidence="1">
    <location>
        <begin position="134"/>
        <end position="161"/>
    </location>
</feature>